<evidence type="ECO:0000313" key="2">
    <source>
        <dbReference type="Proteomes" id="UP000319213"/>
    </source>
</evidence>
<comment type="caution">
    <text evidence="1">The sequence shown here is derived from an EMBL/GenBank/DDBJ whole genome shotgun (WGS) entry which is preliminary data.</text>
</comment>
<dbReference type="RefSeq" id="WP_142258411.1">
    <property type="nucleotide sequence ID" value="NZ_BMPV01000006.1"/>
</dbReference>
<evidence type="ECO:0008006" key="3">
    <source>
        <dbReference type="Google" id="ProtNLM"/>
    </source>
</evidence>
<accession>A0A543IUG7</accession>
<protein>
    <recommendedName>
        <fullName evidence="3">HEAT repeat protein</fullName>
    </recommendedName>
</protein>
<reference evidence="1 2" key="1">
    <citation type="submission" date="2019-06" db="EMBL/GenBank/DDBJ databases">
        <title>Sequencing the genomes of 1000 actinobacteria strains.</title>
        <authorList>
            <person name="Klenk H.-P."/>
        </authorList>
    </citation>
    <scope>NUCLEOTIDE SEQUENCE [LARGE SCALE GENOMIC DNA]</scope>
    <source>
        <strain evidence="1 2">DSM 43186</strain>
    </source>
</reference>
<dbReference type="AlphaFoldDB" id="A0A543IUG7"/>
<name>A0A543IUG7_9ACTN</name>
<evidence type="ECO:0000313" key="1">
    <source>
        <dbReference type="EMBL" id="TQM74209.1"/>
    </source>
</evidence>
<dbReference type="Proteomes" id="UP000319213">
    <property type="component" value="Unassembled WGS sequence"/>
</dbReference>
<proteinExistence type="predicted"/>
<keyword evidence="2" id="KW-1185">Reference proteome</keyword>
<dbReference type="EMBL" id="VFPQ01000001">
    <property type="protein sequence ID" value="TQM74209.1"/>
    <property type="molecule type" value="Genomic_DNA"/>
</dbReference>
<dbReference type="OrthoDB" id="4217093at2"/>
<gene>
    <name evidence="1" type="ORF">FHX40_0874</name>
</gene>
<sequence>MTEAWTDLRHDDPNLESDMVYVGVGDAIVRLGRRTDDDPSPIFWCIDRRDDHLADGAFRDMAMLRMVPPGDAVQRIIAFVRRRDAFDMLRSWPAVAAAGWKPEDVHEFLVECAEGPREDVAEAARDSLAGGHRTPSIL</sequence>
<organism evidence="1 2">
    <name type="scientific">Thermopolyspora flexuosa</name>
    <dbReference type="NCBI Taxonomy" id="103836"/>
    <lineage>
        <taxon>Bacteria</taxon>
        <taxon>Bacillati</taxon>
        <taxon>Actinomycetota</taxon>
        <taxon>Actinomycetes</taxon>
        <taxon>Streptosporangiales</taxon>
        <taxon>Streptosporangiaceae</taxon>
        <taxon>Thermopolyspora</taxon>
    </lineage>
</organism>